<dbReference type="eggNOG" id="COG3637">
    <property type="taxonomic scope" value="Bacteria"/>
</dbReference>
<comment type="caution">
    <text evidence="2">The sequence shown here is derived from an EMBL/GenBank/DDBJ whole genome shotgun (WGS) entry which is preliminary data.</text>
</comment>
<dbReference type="InterPro" id="IPR026387">
    <property type="entry name" value="OMP_w_GlyGly"/>
</dbReference>
<gene>
    <name evidence="2" type="ORF">AGRI_07890</name>
</gene>
<evidence type="ECO:0000256" key="1">
    <source>
        <dbReference type="SAM" id="SignalP"/>
    </source>
</evidence>
<protein>
    <recommendedName>
        <fullName evidence="4">Outer membrane protein</fullName>
    </recommendedName>
</protein>
<organism evidence="2 3">
    <name type="scientific">Alishewanella agri BL06</name>
    <dbReference type="NCBI Taxonomy" id="1195246"/>
    <lineage>
        <taxon>Bacteria</taxon>
        <taxon>Pseudomonadati</taxon>
        <taxon>Pseudomonadota</taxon>
        <taxon>Gammaproteobacteria</taxon>
        <taxon>Alteromonadales</taxon>
        <taxon>Alteromonadaceae</taxon>
        <taxon>Alishewanella</taxon>
    </lineage>
</organism>
<dbReference type="NCBIfam" id="TIGR04219">
    <property type="entry name" value="OMP_w_GlyGly"/>
    <property type="match status" value="1"/>
</dbReference>
<keyword evidence="1" id="KW-0732">Signal</keyword>
<dbReference type="STRING" id="1195246.AGRI_07890"/>
<sequence>MKKASLLLITGLLCHTSPVLADTVLGVHAGFDYWAPQSKGGFANSSQLQDFRFNDRNQSGYYLALEHLIPVLPNVRVQYQSLENQGSNTLATDFTFANVNFAAGSELHSKLDLSHTDYVLYYELLDNALVQLDLGVAAKHLRGEIGIQSNQRNALQDVSQWLPLLYLDTQVTLPATGLDIFASGQATRFQDSHYYDVQAGIGYQLIDNLLVDVRLKLGYRAIDMQLDDLDNLYAELKFNGVFAGIAVHF</sequence>
<evidence type="ECO:0000313" key="2">
    <source>
        <dbReference type="EMBL" id="EIW89110.1"/>
    </source>
</evidence>
<feature type="signal peptide" evidence="1">
    <location>
        <begin position="1"/>
        <end position="21"/>
    </location>
</feature>
<accession>I9DSP5</accession>
<proteinExistence type="predicted"/>
<dbReference type="PATRIC" id="fig|1195246.3.peg.1549"/>
<dbReference type="EMBL" id="AKKU01000014">
    <property type="protein sequence ID" value="EIW89110.1"/>
    <property type="molecule type" value="Genomic_DNA"/>
</dbReference>
<dbReference type="Proteomes" id="UP000035062">
    <property type="component" value="Unassembled WGS sequence"/>
</dbReference>
<feature type="chain" id="PRO_5003720325" description="Outer membrane protein" evidence="1">
    <location>
        <begin position="22"/>
        <end position="249"/>
    </location>
</feature>
<evidence type="ECO:0000313" key="3">
    <source>
        <dbReference type="Proteomes" id="UP000035062"/>
    </source>
</evidence>
<dbReference type="RefSeq" id="WP_008984445.1">
    <property type="nucleotide sequence ID" value="NZ_AKKU01000014.1"/>
</dbReference>
<name>I9DSP5_9ALTE</name>
<dbReference type="AlphaFoldDB" id="I9DSP5"/>
<reference evidence="2 3" key="1">
    <citation type="journal article" date="2012" name="J. Bacteriol.">
        <title>Genome Sequence of Pectin-Degrading Alishewanella agri, Isolated from Landfill Soil.</title>
        <authorList>
            <person name="Kim J."/>
            <person name="Jung J."/>
            <person name="Sung J.S."/>
            <person name="Chun J."/>
            <person name="Park W."/>
        </authorList>
    </citation>
    <scope>NUCLEOTIDE SEQUENCE [LARGE SCALE GENOMIC DNA]</scope>
    <source>
        <strain evidence="2 3">BL06</strain>
    </source>
</reference>
<evidence type="ECO:0008006" key="4">
    <source>
        <dbReference type="Google" id="ProtNLM"/>
    </source>
</evidence>
<keyword evidence="3" id="KW-1185">Reference proteome</keyword>